<proteinExistence type="predicted"/>
<dbReference type="InterPro" id="IPR011990">
    <property type="entry name" value="TPR-like_helical_dom_sf"/>
</dbReference>
<protein>
    <submittedName>
        <fullName evidence="1">Uncharacterized protein</fullName>
    </submittedName>
</protein>
<dbReference type="AlphaFoldDB" id="A0A0D8ICP3"/>
<evidence type="ECO:0000313" key="1">
    <source>
        <dbReference type="EMBL" id="AKL94930.1"/>
    </source>
</evidence>
<accession>A0A0D8ICP3</accession>
<dbReference type="KEGG" id="cace:CACET_c14690"/>
<dbReference type="Gene3D" id="1.25.40.10">
    <property type="entry name" value="Tetratricopeptide repeat domain"/>
    <property type="match status" value="1"/>
</dbReference>
<reference evidence="1 2" key="1">
    <citation type="submission" date="2014-10" db="EMBL/GenBank/DDBJ databases">
        <title>Genome sequence of Clostridium aceticum DSM 1496.</title>
        <authorList>
            <person name="Poehlein A."/>
            <person name="Schiel-Bengelsdorf B."/>
            <person name="Gottschalk G."/>
            <person name="Duerre P."/>
            <person name="Daniel R."/>
        </authorList>
    </citation>
    <scope>NUCLEOTIDE SEQUENCE [LARGE SCALE GENOMIC DNA]</scope>
    <source>
        <strain evidence="1 2">DSM 1496</strain>
    </source>
</reference>
<dbReference type="OrthoDB" id="2083451at2"/>
<dbReference type="SUPFAM" id="SSF48452">
    <property type="entry name" value="TPR-like"/>
    <property type="match status" value="1"/>
</dbReference>
<name>A0A0D8ICP3_9CLOT</name>
<evidence type="ECO:0000313" key="2">
    <source>
        <dbReference type="Proteomes" id="UP000035704"/>
    </source>
</evidence>
<sequence length="245" mass="28014">MLVSRIKFIISTFIIMLTLAVLIKNVVVAGVITFIVVIIGYIVISYVRSIKRVNLIEEQCDPQAFLEATERQRNITGTDRKINAYLNIDKAAGLILMGEFQRAKEVLFSIDKSYLSAKNGTLLAYTINLISCLYELGEISEAEELFETQVPILPPVNKKMIQAMKLLVAERFFFLNRLEESKESFHQLLKMKISKRIQLGILYRLAQVNEKIVDTISAQKQYKEVADHGNKLWIAVQAKKQLEQM</sequence>
<organism evidence="1 2">
    <name type="scientific">Clostridium aceticum</name>
    <dbReference type="NCBI Taxonomy" id="84022"/>
    <lineage>
        <taxon>Bacteria</taxon>
        <taxon>Bacillati</taxon>
        <taxon>Bacillota</taxon>
        <taxon>Clostridia</taxon>
        <taxon>Eubacteriales</taxon>
        <taxon>Clostridiaceae</taxon>
        <taxon>Clostridium</taxon>
    </lineage>
</organism>
<dbReference type="EMBL" id="CP009687">
    <property type="protein sequence ID" value="AKL94930.1"/>
    <property type="molecule type" value="Genomic_DNA"/>
</dbReference>
<gene>
    <name evidence="1" type="ORF">CACET_c14690</name>
</gene>
<dbReference type="STRING" id="84022.CACET_c14690"/>
<dbReference type="Proteomes" id="UP000035704">
    <property type="component" value="Chromosome"/>
</dbReference>
<keyword evidence="2" id="KW-1185">Reference proteome</keyword>
<dbReference type="RefSeq" id="WP_044823700.1">
    <property type="nucleotide sequence ID" value="NZ_CP009687.1"/>
</dbReference>
<dbReference type="PATRIC" id="fig|84022.5.peg.2928"/>